<dbReference type="Proteomes" id="UP000663877">
    <property type="component" value="Unassembled WGS sequence"/>
</dbReference>
<accession>A0A815P1V2</accession>
<sequence length="241" mass="26606">MIKSNGLIFTLNYFQTNQTCQLFYYTNNSIIIEFYSNSTFIFINQSKLSIITVQSNKLTTLSETSTSSSRSTSLPTSRTSPATITGSNCTINLTNAITLLSLVNVVSSGIYIQYSYSYTALTNLTRLTFSFRMDSASWFLDTVSAIQMGSSTELINNGAFSLGDTTNWLLCNPYNATNIGFIKNDPPNPQSGTYYWYDGSTGAADFLYTDFSTIKGSHYTISFYLKSNGGMPNSARVYIGS</sequence>
<evidence type="ECO:0000313" key="2">
    <source>
        <dbReference type="EMBL" id="CAF1442741.1"/>
    </source>
</evidence>
<evidence type="ECO:0000313" key="4">
    <source>
        <dbReference type="Proteomes" id="UP000663832"/>
    </source>
</evidence>
<dbReference type="OrthoDB" id="10104969at2759"/>
<gene>
    <name evidence="1" type="ORF">BJG266_LOCUS22883</name>
    <name evidence="2" type="ORF">QVE165_LOCUS39743</name>
    <name evidence="3" type="ORF">QVE165_LOCUS39780</name>
</gene>
<dbReference type="EMBL" id="CAJNOM010000446">
    <property type="protein sequence ID" value="CAF1442741.1"/>
    <property type="molecule type" value="Genomic_DNA"/>
</dbReference>
<evidence type="ECO:0000313" key="1">
    <source>
        <dbReference type="EMBL" id="CAF1128868.1"/>
    </source>
</evidence>
<proteinExistence type="predicted"/>
<dbReference type="Proteomes" id="UP000663832">
    <property type="component" value="Unassembled WGS sequence"/>
</dbReference>
<protein>
    <submittedName>
        <fullName evidence="2">Uncharacterized protein</fullName>
    </submittedName>
</protein>
<organism evidence="2 4">
    <name type="scientific">Adineta steineri</name>
    <dbReference type="NCBI Taxonomy" id="433720"/>
    <lineage>
        <taxon>Eukaryota</taxon>
        <taxon>Metazoa</taxon>
        <taxon>Spiralia</taxon>
        <taxon>Gnathifera</taxon>
        <taxon>Rotifera</taxon>
        <taxon>Eurotatoria</taxon>
        <taxon>Bdelloidea</taxon>
        <taxon>Adinetida</taxon>
        <taxon>Adinetidae</taxon>
        <taxon>Adineta</taxon>
    </lineage>
</organism>
<dbReference type="EMBL" id="CAJNOM010000447">
    <property type="protein sequence ID" value="CAF1443247.1"/>
    <property type="molecule type" value="Genomic_DNA"/>
</dbReference>
<dbReference type="Gene3D" id="2.60.120.260">
    <property type="entry name" value="Galactose-binding domain-like"/>
    <property type="match status" value="1"/>
</dbReference>
<comment type="caution">
    <text evidence="2">The sequence shown here is derived from an EMBL/GenBank/DDBJ whole genome shotgun (WGS) entry which is preliminary data.</text>
</comment>
<name>A0A815P1V2_9BILA</name>
<reference evidence="2" key="1">
    <citation type="submission" date="2021-02" db="EMBL/GenBank/DDBJ databases">
        <authorList>
            <person name="Nowell W R."/>
        </authorList>
    </citation>
    <scope>NUCLEOTIDE SEQUENCE</scope>
</reference>
<dbReference type="AlphaFoldDB" id="A0A815P1V2"/>
<keyword evidence="4" id="KW-1185">Reference proteome</keyword>
<dbReference type="EMBL" id="CAJNOI010000147">
    <property type="protein sequence ID" value="CAF1128868.1"/>
    <property type="molecule type" value="Genomic_DNA"/>
</dbReference>
<evidence type="ECO:0000313" key="3">
    <source>
        <dbReference type="EMBL" id="CAF1443247.1"/>
    </source>
</evidence>